<feature type="non-terminal residue" evidence="1">
    <location>
        <position position="87"/>
    </location>
</feature>
<accession>A0A9D1SSG3</accession>
<reference evidence="1" key="2">
    <citation type="journal article" date="2021" name="PeerJ">
        <title>Extensive microbial diversity within the chicken gut microbiome revealed by metagenomics and culture.</title>
        <authorList>
            <person name="Gilroy R."/>
            <person name="Ravi A."/>
            <person name="Getino M."/>
            <person name="Pursley I."/>
            <person name="Horton D.L."/>
            <person name="Alikhan N.F."/>
            <person name="Baker D."/>
            <person name="Gharbi K."/>
            <person name="Hall N."/>
            <person name="Watson M."/>
            <person name="Adriaenssens E.M."/>
            <person name="Foster-Nyarko E."/>
            <person name="Jarju S."/>
            <person name="Secka A."/>
            <person name="Antonio M."/>
            <person name="Oren A."/>
            <person name="Chaudhuri R.R."/>
            <person name="La Ragione R."/>
            <person name="Hildebrand F."/>
            <person name="Pallen M.J."/>
        </authorList>
    </citation>
    <scope>NUCLEOTIDE SEQUENCE</scope>
    <source>
        <strain evidence="1">CHK154-7741</strain>
    </source>
</reference>
<comment type="caution">
    <text evidence="1">The sequence shown here is derived from an EMBL/GenBank/DDBJ whole genome shotgun (WGS) entry which is preliminary data.</text>
</comment>
<sequence length="87" mass="9831">MAKKKKRKTDKNLIPFNELTKEEQRKIAQMGGIKSGEVRRERKKLKELLEIALLLADEDTGEQNDMSITTALIKKATKGDVSAYLAI</sequence>
<evidence type="ECO:0000313" key="2">
    <source>
        <dbReference type="Proteomes" id="UP000886748"/>
    </source>
</evidence>
<dbReference type="EMBL" id="DVOD01000060">
    <property type="protein sequence ID" value="HIU93116.1"/>
    <property type="molecule type" value="Genomic_DNA"/>
</dbReference>
<dbReference type="AlphaFoldDB" id="A0A9D1SSG3"/>
<evidence type="ECO:0000313" key="1">
    <source>
        <dbReference type="EMBL" id="HIU93116.1"/>
    </source>
</evidence>
<proteinExistence type="predicted"/>
<name>A0A9D1SSG3_9CLOT</name>
<dbReference type="Proteomes" id="UP000886748">
    <property type="component" value="Unassembled WGS sequence"/>
</dbReference>
<reference evidence="1" key="1">
    <citation type="submission" date="2020-10" db="EMBL/GenBank/DDBJ databases">
        <authorList>
            <person name="Gilroy R."/>
        </authorList>
    </citation>
    <scope>NUCLEOTIDE SEQUENCE</scope>
    <source>
        <strain evidence="1">CHK154-7741</strain>
    </source>
</reference>
<protein>
    <submittedName>
        <fullName evidence="1">Uncharacterized protein</fullName>
    </submittedName>
</protein>
<gene>
    <name evidence="1" type="ORF">IAD26_08295</name>
</gene>
<organism evidence="1 2">
    <name type="scientific">Candidatus Limenecus avicola</name>
    <dbReference type="NCBI Taxonomy" id="2840847"/>
    <lineage>
        <taxon>Bacteria</taxon>
        <taxon>Bacillati</taxon>
        <taxon>Bacillota</taxon>
        <taxon>Clostridia</taxon>
        <taxon>Eubacteriales</taxon>
        <taxon>Clostridiaceae</taxon>
        <taxon>Clostridiaceae incertae sedis</taxon>
        <taxon>Candidatus Limenecus</taxon>
    </lineage>
</organism>